<proteinExistence type="predicted"/>
<dbReference type="SUPFAM" id="SSF50494">
    <property type="entry name" value="Trypsin-like serine proteases"/>
    <property type="match status" value="1"/>
</dbReference>
<dbReference type="Gene3D" id="2.40.10.10">
    <property type="entry name" value="Trypsin-like serine proteases"/>
    <property type="match status" value="1"/>
</dbReference>
<comment type="caution">
    <text evidence="1">The sequence shown here is derived from an EMBL/GenBank/DDBJ whole genome shotgun (WGS) entry which is preliminary data.</text>
</comment>
<reference evidence="1" key="1">
    <citation type="submission" date="2021-06" db="EMBL/GenBank/DDBJ databases">
        <authorList>
            <person name="Kallberg Y."/>
            <person name="Tangrot J."/>
            <person name="Rosling A."/>
        </authorList>
    </citation>
    <scope>NUCLEOTIDE SEQUENCE</scope>
    <source>
        <strain evidence="1">FL966</strain>
    </source>
</reference>
<dbReference type="InterPro" id="IPR043504">
    <property type="entry name" value="Peptidase_S1_PA_chymotrypsin"/>
</dbReference>
<organism evidence="1 2">
    <name type="scientific">Cetraspora pellucida</name>
    <dbReference type="NCBI Taxonomy" id="1433469"/>
    <lineage>
        <taxon>Eukaryota</taxon>
        <taxon>Fungi</taxon>
        <taxon>Fungi incertae sedis</taxon>
        <taxon>Mucoromycota</taxon>
        <taxon>Glomeromycotina</taxon>
        <taxon>Glomeromycetes</taxon>
        <taxon>Diversisporales</taxon>
        <taxon>Gigasporaceae</taxon>
        <taxon>Cetraspora</taxon>
    </lineage>
</organism>
<evidence type="ECO:0000313" key="2">
    <source>
        <dbReference type="Proteomes" id="UP000789759"/>
    </source>
</evidence>
<dbReference type="EMBL" id="CAJVQA010031207">
    <property type="protein sequence ID" value="CAG8800939.1"/>
    <property type="molecule type" value="Genomic_DNA"/>
</dbReference>
<sequence>MIHALNEALSKLWNVTEIEVPNLLNIEKNLCMVDGLLKPFLEQNGESFGGSYINVKSNKIIIRIVDETKKDIILNSPDIQPHRELLIFEPALNSLSSLKNSLLEIVAKSRTHRPFDVLGYIDIEENNVILFLAHIADRSNRSSINARNKSFIDAIIQYNPVIHYYDVNVQEQPSRKRPRNSTDTKRDISQQLINGDAIYNTGKGSRCTAGFWVIDEDENDYIVTAGHCIDPRNRTPNHNTFFMKPLNSSDRLSSNKEDAVGPMGYSFHLNDVIDDMIVTNFFGAKVDSGGPVFYLRDLPYVSLHGIISSGFNSREWGPFNFIVKADYIIGAADRTIEL</sequence>
<name>A0A9N9JXR4_9GLOM</name>
<evidence type="ECO:0000313" key="1">
    <source>
        <dbReference type="EMBL" id="CAG8800939.1"/>
    </source>
</evidence>
<accession>A0A9N9JXR4</accession>
<dbReference type="OrthoDB" id="2361256at2759"/>
<keyword evidence="2" id="KW-1185">Reference proteome</keyword>
<dbReference type="InterPro" id="IPR009003">
    <property type="entry name" value="Peptidase_S1_PA"/>
</dbReference>
<dbReference type="Proteomes" id="UP000789759">
    <property type="component" value="Unassembled WGS sequence"/>
</dbReference>
<gene>
    <name evidence="1" type="ORF">CPELLU_LOCUS17712</name>
</gene>
<dbReference type="AlphaFoldDB" id="A0A9N9JXR4"/>
<protein>
    <submittedName>
        <fullName evidence="1">19568_t:CDS:1</fullName>
    </submittedName>
</protein>